<evidence type="ECO:0000313" key="1">
    <source>
        <dbReference type="EMBL" id="SEM92801.1"/>
    </source>
</evidence>
<evidence type="ECO:0000313" key="2">
    <source>
        <dbReference type="Proteomes" id="UP000199459"/>
    </source>
</evidence>
<organism evidence="1 2">
    <name type="scientific">Nitrosomonas marina</name>
    <dbReference type="NCBI Taxonomy" id="917"/>
    <lineage>
        <taxon>Bacteria</taxon>
        <taxon>Pseudomonadati</taxon>
        <taxon>Pseudomonadota</taxon>
        <taxon>Betaproteobacteria</taxon>
        <taxon>Nitrosomonadales</taxon>
        <taxon>Nitrosomonadaceae</taxon>
        <taxon>Nitrosomonas</taxon>
    </lineage>
</organism>
<protein>
    <submittedName>
        <fullName evidence="1">Phosphate:Na+ symporter</fullName>
    </submittedName>
</protein>
<reference evidence="1 2" key="1">
    <citation type="submission" date="2016-10" db="EMBL/GenBank/DDBJ databases">
        <authorList>
            <person name="de Groot N.N."/>
        </authorList>
    </citation>
    <scope>NUCLEOTIDE SEQUENCE [LARGE SCALE GENOMIC DNA]</scope>
    <source>
        <strain evidence="1 2">Nm22</strain>
    </source>
</reference>
<dbReference type="Proteomes" id="UP000199459">
    <property type="component" value="Unassembled WGS sequence"/>
</dbReference>
<dbReference type="AlphaFoldDB" id="A0A1H8CC33"/>
<sequence>MGLGLLFFDMVLMSNAALPLRTYQPFIEVMQEMRIMC</sequence>
<accession>A0A1H8CC33</accession>
<proteinExistence type="predicted"/>
<gene>
    <name evidence="1" type="ORF">SAMN05216325_104139</name>
</gene>
<dbReference type="EMBL" id="FOCP01000004">
    <property type="protein sequence ID" value="SEM92801.1"/>
    <property type="molecule type" value="Genomic_DNA"/>
</dbReference>
<name>A0A1H8CC33_9PROT</name>